<dbReference type="SMART" id="SM00895">
    <property type="entry name" value="FCD"/>
    <property type="match status" value="1"/>
</dbReference>
<dbReference type="PRINTS" id="PR00035">
    <property type="entry name" value="HTHGNTR"/>
</dbReference>
<evidence type="ECO:0000256" key="3">
    <source>
        <dbReference type="ARBA" id="ARBA00023163"/>
    </source>
</evidence>
<evidence type="ECO:0000256" key="1">
    <source>
        <dbReference type="ARBA" id="ARBA00023015"/>
    </source>
</evidence>
<dbReference type="PANTHER" id="PTHR43537">
    <property type="entry name" value="TRANSCRIPTIONAL REGULATOR, GNTR FAMILY"/>
    <property type="match status" value="1"/>
</dbReference>
<dbReference type="InterPro" id="IPR036388">
    <property type="entry name" value="WH-like_DNA-bd_sf"/>
</dbReference>
<dbReference type="PROSITE" id="PS50949">
    <property type="entry name" value="HTH_GNTR"/>
    <property type="match status" value="1"/>
</dbReference>
<dbReference type="Proteomes" id="UP000838686">
    <property type="component" value="Unassembled WGS sequence"/>
</dbReference>
<evidence type="ECO:0000259" key="4">
    <source>
        <dbReference type="PROSITE" id="PS50949"/>
    </source>
</evidence>
<dbReference type="InterPro" id="IPR036390">
    <property type="entry name" value="WH_DNA-bd_sf"/>
</dbReference>
<protein>
    <submittedName>
        <fullName evidence="5">HTH-type transcriptional repressor RspR</fullName>
    </submittedName>
</protein>
<sequence length="229" mass="25295">MPIPTSYSTPARVSAKERALSQIQRWIIDGTLQPGEKLVDAELAEALGVSRTPVREALQLLEVQGLVEMHPGRDTRVQTIEKDDILKMYTTLAALHALAAETASTLIRPEEIELLRGLNAEFAAAIENGQPYRAMEIDEQLHNLIVEVSDNSYVAAFSASLQIHIRRFKYVFLAQPVSATAASVEEHAAIIKVLEQGDHEAAASVMKQNLLRPMRELHAILNARGEQSK</sequence>
<keyword evidence="1" id="KW-0805">Transcription regulation</keyword>
<dbReference type="Pfam" id="PF07729">
    <property type="entry name" value="FCD"/>
    <property type="match status" value="1"/>
</dbReference>
<keyword evidence="6" id="KW-1185">Reference proteome</keyword>
<gene>
    <name evidence="5" type="primary">rspR_1</name>
    <name evidence="5" type="ORF">PAECIP111893_02925</name>
</gene>
<dbReference type="SMART" id="SM00345">
    <property type="entry name" value="HTH_GNTR"/>
    <property type="match status" value="1"/>
</dbReference>
<dbReference type="EMBL" id="CAKMMF010000015">
    <property type="protein sequence ID" value="CAH1208881.1"/>
    <property type="molecule type" value="Genomic_DNA"/>
</dbReference>
<evidence type="ECO:0000313" key="5">
    <source>
        <dbReference type="EMBL" id="CAH1208881.1"/>
    </source>
</evidence>
<dbReference type="RefSeq" id="WP_236343290.1">
    <property type="nucleotide sequence ID" value="NZ_CAKMMF010000015.1"/>
</dbReference>
<dbReference type="InterPro" id="IPR000524">
    <property type="entry name" value="Tscrpt_reg_HTH_GntR"/>
</dbReference>
<name>A0ABN8GJ71_9BACL</name>
<dbReference type="SUPFAM" id="SSF46785">
    <property type="entry name" value="Winged helix' DNA-binding domain"/>
    <property type="match status" value="1"/>
</dbReference>
<dbReference type="SUPFAM" id="SSF48008">
    <property type="entry name" value="GntR ligand-binding domain-like"/>
    <property type="match status" value="1"/>
</dbReference>
<dbReference type="PANTHER" id="PTHR43537:SF24">
    <property type="entry name" value="GLUCONATE OPERON TRANSCRIPTIONAL REPRESSOR"/>
    <property type="match status" value="1"/>
</dbReference>
<keyword evidence="3" id="KW-0804">Transcription</keyword>
<accession>A0ABN8GJ71</accession>
<organism evidence="5 6">
    <name type="scientific">Paenibacillus plantiphilus</name>
    <dbReference type="NCBI Taxonomy" id="2905650"/>
    <lineage>
        <taxon>Bacteria</taxon>
        <taxon>Bacillati</taxon>
        <taxon>Bacillota</taxon>
        <taxon>Bacilli</taxon>
        <taxon>Bacillales</taxon>
        <taxon>Paenibacillaceae</taxon>
        <taxon>Paenibacillus</taxon>
    </lineage>
</organism>
<dbReference type="CDD" id="cd07377">
    <property type="entry name" value="WHTH_GntR"/>
    <property type="match status" value="1"/>
</dbReference>
<dbReference type="InterPro" id="IPR008920">
    <property type="entry name" value="TF_FadR/GntR_C"/>
</dbReference>
<dbReference type="Gene3D" id="1.10.10.10">
    <property type="entry name" value="Winged helix-like DNA-binding domain superfamily/Winged helix DNA-binding domain"/>
    <property type="match status" value="1"/>
</dbReference>
<reference evidence="5" key="1">
    <citation type="submission" date="2022-01" db="EMBL/GenBank/DDBJ databases">
        <authorList>
            <person name="Criscuolo A."/>
        </authorList>
    </citation>
    <scope>NUCLEOTIDE SEQUENCE</scope>
    <source>
        <strain evidence="5">CIP111893</strain>
    </source>
</reference>
<comment type="caution">
    <text evidence="5">The sequence shown here is derived from an EMBL/GenBank/DDBJ whole genome shotgun (WGS) entry which is preliminary data.</text>
</comment>
<dbReference type="Pfam" id="PF00392">
    <property type="entry name" value="GntR"/>
    <property type="match status" value="1"/>
</dbReference>
<feature type="domain" description="HTH gntR-type" evidence="4">
    <location>
        <begin position="13"/>
        <end position="80"/>
    </location>
</feature>
<keyword evidence="2" id="KW-0238">DNA-binding</keyword>
<dbReference type="Gene3D" id="1.20.120.530">
    <property type="entry name" value="GntR ligand-binding domain-like"/>
    <property type="match status" value="1"/>
</dbReference>
<evidence type="ECO:0000313" key="6">
    <source>
        <dbReference type="Proteomes" id="UP000838686"/>
    </source>
</evidence>
<proteinExistence type="predicted"/>
<evidence type="ECO:0000256" key="2">
    <source>
        <dbReference type="ARBA" id="ARBA00023125"/>
    </source>
</evidence>
<dbReference type="InterPro" id="IPR011711">
    <property type="entry name" value="GntR_C"/>
</dbReference>